<dbReference type="NCBIfam" id="TIGR00125">
    <property type="entry name" value="cyt_tran_rel"/>
    <property type="match status" value="1"/>
</dbReference>
<evidence type="ECO:0000313" key="14">
    <source>
        <dbReference type="Proteomes" id="UP000753961"/>
    </source>
</evidence>
<evidence type="ECO:0000256" key="4">
    <source>
        <dbReference type="ARBA" id="ARBA00022642"/>
    </source>
</evidence>
<dbReference type="InterPro" id="IPR014729">
    <property type="entry name" value="Rossmann-like_a/b/a_fold"/>
</dbReference>
<dbReference type="InterPro" id="IPR005248">
    <property type="entry name" value="NadD/NMNAT"/>
</dbReference>
<evidence type="ECO:0000256" key="5">
    <source>
        <dbReference type="ARBA" id="ARBA00022679"/>
    </source>
</evidence>
<keyword evidence="5 11" id="KW-0808">Transferase</keyword>
<evidence type="ECO:0000256" key="9">
    <source>
        <dbReference type="ARBA" id="ARBA00023027"/>
    </source>
</evidence>
<dbReference type="AlphaFoldDB" id="A0A953HYQ6"/>
<dbReference type="GO" id="GO:0009435">
    <property type="term" value="P:NAD+ biosynthetic process"/>
    <property type="evidence" value="ECO:0007669"/>
    <property type="project" value="UniProtKB-UniRule"/>
</dbReference>
<dbReference type="NCBIfam" id="TIGR00482">
    <property type="entry name" value="nicotinate (nicotinamide) nucleotide adenylyltransferase"/>
    <property type="match status" value="1"/>
</dbReference>
<gene>
    <name evidence="11" type="primary">nadD</name>
    <name evidence="13" type="ORF">KUV50_08530</name>
</gene>
<evidence type="ECO:0000256" key="2">
    <source>
        <dbReference type="ARBA" id="ARBA00005019"/>
    </source>
</evidence>
<evidence type="ECO:0000256" key="6">
    <source>
        <dbReference type="ARBA" id="ARBA00022695"/>
    </source>
</evidence>
<comment type="caution">
    <text evidence="13">The sequence shown here is derived from an EMBL/GenBank/DDBJ whole genome shotgun (WGS) entry which is preliminary data.</text>
</comment>
<dbReference type="SUPFAM" id="SSF52374">
    <property type="entry name" value="Nucleotidylyl transferase"/>
    <property type="match status" value="1"/>
</dbReference>
<protein>
    <recommendedName>
        <fullName evidence="11">Probable nicotinate-nucleotide adenylyltransferase</fullName>
        <ecNumber evidence="11">2.7.7.18</ecNumber>
    </recommendedName>
    <alternativeName>
        <fullName evidence="11">Deamido-NAD(+) diphosphorylase</fullName>
    </alternativeName>
    <alternativeName>
        <fullName evidence="11">Deamido-NAD(+) pyrophosphorylase</fullName>
    </alternativeName>
    <alternativeName>
        <fullName evidence="11">Nicotinate mononucleotide adenylyltransferase</fullName>
        <shortName evidence="11">NaMN adenylyltransferase</shortName>
    </alternativeName>
</protein>
<dbReference type="Pfam" id="PF01467">
    <property type="entry name" value="CTP_transf_like"/>
    <property type="match status" value="1"/>
</dbReference>
<dbReference type="PANTHER" id="PTHR39321">
    <property type="entry name" value="NICOTINATE-NUCLEOTIDE ADENYLYLTRANSFERASE-RELATED"/>
    <property type="match status" value="1"/>
</dbReference>
<dbReference type="HAMAP" id="MF_00244">
    <property type="entry name" value="NaMN_adenylyltr"/>
    <property type="match status" value="1"/>
</dbReference>
<proteinExistence type="inferred from homology"/>
<dbReference type="CDD" id="cd02165">
    <property type="entry name" value="NMNAT"/>
    <property type="match status" value="1"/>
</dbReference>
<sequence>MKIGLFFGSFNPVHTGHMIIANHVANWSDLDQVWLVVTPQNPFKKRSNLAPDYDRLHMVHLAIGENDQLRASNIEFGMPKPSYTVDTLTYLQEKHPDYEFTLIMGGDNLANLHKWKNYKVILANHHILVYKRPDYALGDLANSDRITIIDAPLMEISSSFIRKCLKEQKSVRYLVPDAVWKYLDETPVY</sequence>
<keyword evidence="7 11" id="KW-0547">Nucleotide-binding</keyword>
<dbReference type="EMBL" id="JAHVHU010000007">
    <property type="protein sequence ID" value="MBY5958172.1"/>
    <property type="molecule type" value="Genomic_DNA"/>
</dbReference>
<dbReference type="GO" id="GO:0005524">
    <property type="term" value="F:ATP binding"/>
    <property type="evidence" value="ECO:0007669"/>
    <property type="project" value="UniProtKB-KW"/>
</dbReference>
<keyword evidence="8 11" id="KW-0067">ATP-binding</keyword>
<evidence type="ECO:0000313" key="13">
    <source>
        <dbReference type="EMBL" id="MBY5958172.1"/>
    </source>
</evidence>
<evidence type="ECO:0000256" key="7">
    <source>
        <dbReference type="ARBA" id="ARBA00022741"/>
    </source>
</evidence>
<organism evidence="13 14">
    <name type="scientific">Membranihabitans marinus</name>
    <dbReference type="NCBI Taxonomy" id="1227546"/>
    <lineage>
        <taxon>Bacteria</taxon>
        <taxon>Pseudomonadati</taxon>
        <taxon>Bacteroidota</taxon>
        <taxon>Saprospiria</taxon>
        <taxon>Saprospirales</taxon>
        <taxon>Saprospiraceae</taxon>
        <taxon>Membranihabitans</taxon>
    </lineage>
</organism>
<dbReference type="NCBIfam" id="NF000840">
    <property type="entry name" value="PRK00071.1-3"/>
    <property type="match status" value="1"/>
</dbReference>
<name>A0A953HYQ6_9BACT</name>
<evidence type="ECO:0000256" key="3">
    <source>
        <dbReference type="ARBA" id="ARBA00009014"/>
    </source>
</evidence>
<dbReference type="InterPro" id="IPR004821">
    <property type="entry name" value="Cyt_trans-like"/>
</dbReference>
<keyword evidence="4 11" id="KW-0662">Pyridine nucleotide biosynthesis</keyword>
<dbReference type="GO" id="GO:0004515">
    <property type="term" value="F:nicotinate-nucleotide adenylyltransferase activity"/>
    <property type="evidence" value="ECO:0007669"/>
    <property type="project" value="UniProtKB-UniRule"/>
</dbReference>
<dbReference type="Gene3D" id="3.40.50.620">
    <property type="entry name" value="HUPs"/>
    <property type="match status" value="1"/>
</dbReference>
<comment type="similarity">
    <text evidence="3 11">Belongs to the NadD family.</text>
</comment>
<keyword evidence="9 11" id="KW-0520">NAD</keyword>
<evidence type="ECO:0000256" key="10">
    <source>
        <dbReference type="ARBA" id="ARBA00048721"/>
    </source>
</evidence>
<feature type="domain" description="Cytidyltransferase-like" evidence="12">
    <location>
        <begin position="5"/>
        <end position="163"/>
    </location>
</feature>
<evidence type="ECO:0000256" key="11">
    <source>
        <dbReference type="HAMAP-Rule" id="MF_00244"/>
    </source>
</evidence>
<evidence type="ECO:0000256" key="8">
    <source>
        <dbReference type="ARBA" id="ARBA00022840"/>
    </source>
</evidence>
<evidence type="ECO:0000259" key="12">
    <source>
        <dbReference type="Pfam" id="PF01467"/>
    </source>
</evidence>
<keyword evidence="6 11" id="KW-0548">Nucleotidyltransferase</keyword>
<dbReference type="EC" id="2.7.7.18" evidence="11"/>
<comment type="function">
    <text evidence="1 11">Catalyzes the reversible adenylation of nicotinate mononucleotide (NaMN) to nicotinic acid adenine dinucleotide (NaAD).</text>
</comment>
<dbReference type="Proteomes" id="UP000753961">
    <property type="component" value="Unassembled WGS sequence"/>
</dbReference>
<reference evidence="13" key="1">
    <citation type="submission" date="2021-06" db="EMBL/GenBank/DDBJ databases">
        <title>44 bacteria genomes isolated from Dapeng, Shenzhen.</title>
        <authorList>
            <person name="Zheng W."/>
            <person name="Yu S."/>
            <person name="Huang Y."/>
        </authorList>
    </citation>
    <scope>NUCLEOTIDE SEQUENCE</scope>
    <source>
        <strain evidence="13">DP5N28-2</strain>
    </source>
</reference>
<dbReference type="RefSeq" id="WP_222579703.1">
    <property type="nucleotide sequence ID" value="NZ_JAHVHU010000007.1"/>
</dbReference>
<dbReference type="PANTHER" id="PTHR39321:SF3">
    <property type="entry name" value="PHOSPHOPANTETHEINE ADENYLYLTRANSFERASE"/>
    <property type="match status" value="1"/>
</dbReference>
<keyword evidence="14" id="KW-1185">Reference proteome</keyword>
<comment type="catalytic activity">
    <reaction evidence="10 11">
        <text>nicotinate beta-D-ribonucleotide + ATP + H(+) = deamido-NAD(+) + diphosphate</text>
        <dbReference type="Rhea" id="RHEA:22860"/>
        <dbReference type="ChEBI" id="CHEBI:15378"/>
        <dbReference type="ChEBI" id="CHEBI:30616"/>
        <dbReference type="ChEBI" id="CHEBI:33019"/>
        <dbReference type="ChEBI" id="CHEBI:57502"/>
        <dbReference type="ChEBI" id="CHEBI:58437"/>
        <dbReference type="EC" id="2.7.7.18"/>
    </reaction>
</comment>
<comment type="pathway">
    <text evidence="2 11">Cofactor biosynthesis; NAD(+) biosynthesis; deamido-NAD(+) from nicotinate D-ribonucleotide: step 1/1.</text>
</comment>
<accession>A0A953HYQ6</accession>
<evidence type="ECO:0000256" key="1">
    <source>
        <dbReference type="ARBA" id="ARBA00002324"/>
    </source>
</evidence>